<sequence length="398" mass="46211">MSKVIEIDHADVDLLNEYYELCCYAFDRPNNEAYQTKWLNLAMHSRDYAIVDDQGHVQSALMVTYLPVNWHGQDYQMGAVGYVASYPEFGGHGSITQLMQKATEQMLADHVVLSYLAPFSYTFYRRFGFEELFDRVCYQVKATEFPRISPSAAGSVERVNFTDALEQMASIYDQNQQSQNGALIRHSWWQQYRYSKHPKYEVALSYDDQQQLDGYLIYQRNSGEAFELVELMPSNFASFQRLMNFVGKHANVYPKFIYESANQMPYNDLMPEAYHVQTSIIPYMMARVNDWQALVEEWHFTADLTKPLLIEIQDQFIPQNNGVWELSVKDGRGQLLHSSELTADLVIDTRQLAKVFLGYRTLKQLLQTNQCQINTVSAISQLQASLNYADKPMLWDYF</sequence>
<reference evidence="2 3" key="1">
    <citation type="journal article" date="2015" name="Genome Announc.">
        <title>Expanding the biotechnology potential of lactobacilli through comparative genomics of 213 strains and associated genera.</title>
        <authorList>
            <person name="Sun Z."/>
            <person name="Harris H.M."/>
            <person name="McCann A."/>
            <person name="Guo C."/>
            <person name="Argimon S."/>
            <person name="Zhang W."/>
            <person name="Yang X."/>
            <person name="Jeffery I.B."/>
            <person name="Cooney J.C."/>
            <person name="Kagawa T.F."/>
            <person name="Liu W."/>
            <person name="Song Y."/>
            <person name="Salvetti E."/>
            <person name="Wrobel A."/>
            <person name="Rasinkangas P."/>
            <person name="Parkhill J."/>
            <person name="Rea M.C."/>
            <person name="O'Sullivan O."/>
            <person name="Ritari J."/>
            <person name="Douillard F.P."/>
            <person name="Paul Ross R."/>
            <person name="Yang R."/>
            <person name="Briner A.E."/>
            <person name="Felis G.E."/>
            <person name="de Vos W.M."/>
            <person name="Barrangou R."/>
            <person name="Klaenhammer T.R."/>
            <person name="Caufield P.W."/>
            <person name="Cui Y."/>
            <person name="Zhang H."/>
            <person name="O'Toole P.W."/>
        </authorList>
    </citation>
    <scope>NUCLEOTIDE SEQUENCE [LARGE SCALE GENOMIC DNA]</scope>
    <source>
        <strain evidence="2 3">DSM 20335</strain>
    </source>
</reference>
<organism evidence="2 3">
    <name type="scientific">Lapidilactobacillus dextrinicus DSM 20335</name>
    <dbReference type="NCBI Taxonomy" id="1423738"/>
    <lineage>
        <taxon>Bacteria</taxon>
        <taxon>Bacillati</taxon>
        <taxon>Bacillota</taxon>
        <taxon>Bacilli</taxon>
        <taxon>Lactobacillales</taxon>
        <taxon>Lactobacillaceae</taxon>
        <taxon>Lapidilactobacillus</taxon>
    </lineage>
</organism>
<comment type="caution">
    <text evidence="2">The sequence shown here is derived from an EMBL/GenBank/DDBJ whole genome shotgun (WGS) entry which is preliminary data.</text>
</comment>
<dbReference type="Gene3D" id="3.40.630.30">
    <property type="match status" value="2"/>
</dbReference>
<dbReference type="Pfam" id="PF13527">
    <property type="entry name" value="Acetyltransf_9"/>
    <property type="match status" value="1"/>
</dbReference>
<dbReference type="OrthoDB" id="9768284at2"/>
<dbReference type="RefSeq" id="WP_057754124.1">
    <property type="nucleotide sequence ID" value="NZ_AYYK01000001.1"/>
</dbReference>
<dbReference type="GO" id="GO:0030649">
    <property type="term" value="P:aminoglycoside antibiotic catabolic process"/>
    <property type="evidence" value="ECO:0007669"/>
    <property type="project" value="TreeGrafter"/>
</dbReference>
<dbReference type="GO" id="GO:0034069">
    <property type="term" value="F:aminoglycoside N-acetyltransferase activity"/>
    <property type="evidence" value="ECO:0007669"/>
    <property type="project" value="TreeGrafter"/>
</dbReference>
<dbReference type="STRING" id="1423738.FC84_GL000701"/>
<dbReference type="AlphaFoldDB" id="A0A0R2BKD9"/>
<gene>
    <name evidence="2" type="ORF">FC84_GL000701</name>
</gene>
<accession>A0A0R2BKD9</accession>
<dbReference type="InterPro" id="IPR025559">
    <property type="entry name" value="Eis_dom"/>
</dbReference>
<dbReference type="PANTHER" id="PTHR37817:SF1">
    <property type="entry name" value="N-ACETYLTRANSFERASE EIS"/>
    <property type="match status" value="1"/>
</dbReference>
<dbReference type="PANTHER" id="PTHR37817">
    <property type="entry name" value="N-ACETYLTRANSFERASE EIS"/>
    <property type="match status" value="1"/>
</dbReference>
<dbReference type="SUPFAM" id="SSF55729">
    <property type="entry name" value="Acyl-CoA N-acyltransferases (Nat)"/>
    <property type="match status" value="1"/>
</dbReference>
<dbReference type="Gene3D" id="3.30.1050.10">
    <property type="entry name" value="SCP2 sterol-binding domain"/>
    <property type="match status" value="1"/>
</dbReference>
<dbReference type="InterPro" id="IPR041380">
    <property type="entry name" value="Acetyltransf_17"/>
</dbReference>
<dbReference type="Pfam" id="PF17668">
    <property type="entry name" value="Acetyltransf_17"/>
    <property type="match status" value="1"/>
</dbReference>
<dbReference type="InterPro" id="IPR036527">
    <property type="entry name" value="SCP2_sterol-bd_dom_sf"/>
</dbReference>
<dbReference type="PROSITE" id="PS51186">
    <property type="entry name" value="GNAT"/>
    <property type="match status" value="1"/>
</dbReference>
<evidence type="ECO:0000313" key="3">
    <source>
        <dbReference type="Proteomes" id="UP000051813"/>
    </source>
</evidence>
<evidence type="ECO:0000259" key="1">
    <source>
        <dbReference type="PROSITE" id="PS51186"/>
    </source>
</evidence>
<name>A0A0R2BKD9_9LACO</name>
<keyword evidence="3" id="KW-1185">Reference proteome</keyword>
<dbReference type="Pfam" id="PF13530">
    <property type="entry name" value="SCP2_2"/>
    <property type="match status" value="1"/>
</dbReference>
<dbReference type="InterPro" id="IPR016181">
    <property type="entry name" value="Acyl_CoA_acyltransferase"/>
</dbReference>
<dbReference type="Proteomes" id="UP000051813">
    <property type="component" value="Unassembled WGS sequence"/>
</dbReference>
<dbReference type="EMBL" id="AYYK01000001">
    <property type="protein sequence ID" value="KRM79998.1"/>
    <property type="molecule type" value="Genomic_DNA"/>
</dbReference>
<feature type="domain" description="N-acetyltransferase" evidence="1">
    <location>
        <begin position="5"/>
        <end position="146"/>
    </location>
</feature>
<dbReference type="PATRIC" id="fig|1423738.3.peg.710"/>
<dbReference type="InterPro" id="IPR051554">
    <property type="entry name" value="Acetyltransferase_Eis"/>
</dbReference>
<proteinExistence type="predicted"/>
<evidence type="ECO:0000313" key="2">
    <source>
        <dbReference type="EMBL" id="KRM79998.1"/>
    </source>
</evidence>
<protein>
    <submittedName>
        <fullName evidence="2">GNAT family acetyltraansferase</fullName>
    </submittedName>
</protein>
<dbReference type="SUPFAM" id="SSF55718">
    <property type="entry name" value="SCP-like"/>
    <property type="match status" value="1"/>
</dbReference>
<dbReference type="InterPro" id="IPR000182">
    <property type="entry name" value="GNAT_dom"/>
</dbReference>